<comment type="caution">
    <text evidence="3">The sequence shown here is derived from an EMBL/GenBank/DDBJ whole genome shotgun (WGS) entry which is preliminary data.</text>
</comment>
<keyword evidence="2" id="KW-0472">Membrane</keyword>
<protein>
    <submittedName>
        <fullName evidence="3">Uncharacterized protein DUF2631</fullName>
    </submittedName>
</protein>
<feature type="region of interest" description="Disordered" evidence="1">
    <location>
        <begin position="1"/>
        <end position="30"/>
    </location>
</feature>
<name>A0A2T0LWN9_9PSEU</name>
<keyword evidence="2" id="KW-1133">Transmembrane helix</keyword>
<dbReference type="InterPro" id="IPR024341">
    <property type="entry name" value="DUF2631"/>
</dbReference>
<keyword evidence="2" id="KW-0812">Transmembrane</keyword>
<proteinExistence type="predicted"/>
<dbReference type="EMBL" id="PVNH01000004">
    <property type="protein sequence ID" value="PRX48417.1"/>
    <property type="molecule type" value="Genomic_DNA"/>
</dbReference>
<keyword evidence="4" id="KW-1185">Reference proteome</keyword>
<sequence>MANKAVEKRTGTEVDPRDEPSAEWGWHGSFPKGTQAGGWITAIALFAMLIGNHEGNTENIWLIGLGSAVVIGLLWDLRRRRTAWRR</sequence>
<feature type="transmembrane region" description="Helical" evidence="2">
    <location>
        <begin position="36"/>
        <end position="53"/>
    </location>
</feature>
<reference evidence="3 4" key="1">
    <citation type="submission" date="2018-03" db="EMBL/GenBank/DDBJ databases">
        <title>Genomic Encyclopedia of Type Strains, Phase III (KMG-III): the genomes of soil and plant-associated and newly described type strains.</title>
        <authorList>
            <person name="Whitman W."/>
        </authorList>
    </citation>
    <scope>NUCLEOTIDE SEQUENCE [LARGE SCALE GENOMIC DNA]</scope>
    <source>
        <strain evidence="3 4">CGMCC 4.7125</strain>
    </source>
</reference>
<dbReference type="AlphaFoldDB" id="A0A2T0LWN9"/>
<gene>
    <name evidence="3" type="ORF">B0I33_104233</name>
</gene>
<evidence type="ECO:0000256" key="1">
    <source>
        <dbReference type="SAM" id="MobiDB-lite"/>
    </source>
</evidence>
<evidence type="ECO:0000313" key="4">
    <source>
        <dbReference type="Proteomes" id="UP000238362"/>
    </source>
</evidence>
<feature type="compositionally biased region" description="Basic and acidic residues" evidence="1">
    <location>
        <begin position="1"/>
        <end position="20"/>
    </location>
</feature>
<feature type="transmembrane region" description="Helical" evidence="2">
    <location>
        <begin position="59"/>
        <end position="77"/>
    </location>
</feature>
<organism evidence="3 4">
    <name type="scientific">Prauserella shujinwangii</name>
    <dbReference type="NCBI Taxonomy" id="1453103"/>
    <lineage>
        <taxon>Bacteria</taxon>
        <taxon>Bacillati</taxon>
        <taxon>Actinomycetota</taxon>
        <taxon>Actinomycetes</taxon>
        <taxon>Pseudonocardiales</taxon>
        <taxon>Pseudonocardiaceae</taxon>
        <taxon>Prauserella</taxon>
    </lineage>
</organism>
<dbReference type="Pfam" id="PF10939">
    <property type="entry name" value="DUF2631"/>
    <property type="match status" value="1"/>
</dbReference>
<evidence type="ECO:0000256" key="2">
    <source>
        <dbReference type="SAM" id="Phobius"/>
    </source>
</evidence>
<evidence type="ECO:0000313" key="3">
    <source>
        <dbReference type="EMBL" id="PRX48417.1"/>
    </source>
</evidence>
<accession>A0A2T0LWN9</accession>
<dbReference type="Proteomes" id="UP000238362">
    <property type="component" value="Unassembled WGS sequence"/>
</dbReference>